<dbReference type="SUPFAM" id="SSF55486">
    <property type="entry name" value="Metalloproteases ('zincins'), catalytic domain"/>
    <property type="match status" value="1"/>
</dbReference>
<name>A0ABT7PH41_9BACT</name>
<dbReference type="EMBL" id="JASZZN010000006">
    <property type="protein sequence ID" value="MDM4015802.1"/>
    <property type="molecule type" value="Genomic_DNA"/>
</dbReference>
<organism evidence="1 2">
    <name type="scientific">Roseiconus lacunae</name>
    <dbReference type="NCBI Taxonomy" id="2605694"/>
    <lineage>
        <taxon>Bacteria</taxon>
        <taxon>Pseudomonadati</taxon>
        <taxon>Planctomycetota</taxon>
        <taxon>Planctomycetia</taxon>
        <taxon>Pirellulales</taxon>
        <taxon>Pirellulaceae</taxon>
        <taxon>Roseiconus</taxon>
    </lineage>
</organism>
<evidence type="ECO:0008006" key="3">
    <source>
        <dbReference type="Google" id="ProtNLM"/>
    </source>
</evidence>
<protein>
    <recommendedName>
        <fullName evidence="3">Peptidase M4</fullName>
    </recommendedName>
</protein>
<sequence length="622" mass="70318">MVEKFHLGDGVFRAGNVRPYRPRPNDPVHRPLNIFSTNPGDSSLDGSRVVARVPYEELKPGPVGHYFEVIGDDYSTTSSESPLNLNDPRLMCTSGMPPSMSRPFHMQMTYAVGMLTYEAFRMALGRDLNWGFGDSGKTRLKLYPYHSEMQNAYYSREAGAVHFGWYQTKDRLKDYDAAVGHSPRNLWRGKFYTSLSHDIIAHEVSHALLDGLRPNFMYPFHHDTLALHEGFADLVAIFQHFSHRELLRAAIRQSKGQIKKSHLLTDVARQFGQTISQHSSLRSAIDRQRQCGADEETDDRVVYDPQLGIHGLGSVLVSSVFDAFITVFDRKARRFIKIATQGSGVLPEGDLDESLADVLGDLGSKLANQFLSICIRAIDYCPPVACTFGDFLRAMITADHNLVPDDPYRYREALVDAFIARQVPIEDVESLGEASLLWPDLDYPMDDGLLTVIQEQSYEFTRDDDSDQMNQARYVARARRIGAYLCKPEHLEKLGLYAPGRDYAEFASVTPPTIESARISRRVSSDRRLLTELIVEITQQVTIERGGCTQPILHGCTVIADSGGKIRHIIRKHASQVQDQFFKQLDDCYLTREDHWDLIGEGWQPRKGIIAAIHRHESQSRT</sequence>
<proteinExistence type="predicted"/>
<dbReference type="CDD" id="cd09598">
    <property type="entry name" value="M4_like"/>
    <property type="match status" value="1"/>
</dbReference>
<evidence type="ECO:0000313" key="1">
    <source>
        <dbReference type="EMBL" id="MDM4015802.1"/>
    </source>
</evidence>
<reference evidence="1 2" key="1">
    <citation type="submission" date="2023-06" db="EMBL/GenBank/DDBJ databases">
        <title>Roseiconus lacunae JC819 isolated from Gulf of Mannar region, Tamil Nadu.</title>
        <authorList>
            <person name="Pk S."/>
            <person name="Ch S."/>
            <person name="Ch V.R."/>
        </authorList>
    </citation>
    <scope>NUCLEOTIDE SEQUENCE [LARGE SCALE GENOMIC DNA]</scope>
    <source>
        <strain evidence="1 2">JC819</strain>
    </source>
</reference>
<keyword evidence="2" id="KW-1185">Reference proteome</keyword>
<comment type="caution">
    <text evidence="1">The sequence shown here is derived from an EMBL/GenBank/DDBJ whole genome shotgun (WGS) entry which is preliminary data.</text>
</comment>
<gene>
    <name evidence="1" type="ORF">QTN89_10200</name>
</gene>
<dbReference type="RefSeq" id="WP_289163323.1">
    <property type="nucleotide sequence ID" value="NZ_JASZZN010000006.1"/>
</dbReference>
<evidence type="ECO:0000313" key="2">
    <source>
        <dbReference type="Proteomes" id="UP001239462"/>
    </source>
</evidence>
<dbReference type="Proteomes" id="UP001239462">
    <property type="component" value="Unassembled WGS sequence"/>
</dbReference>
<accession>A0ABT7PH41</accession>